<dbReference type="EMBL" id="BPLQ01014259">
    <property type="protein sequence ID" value="GIY78554.1"/>
    <property type="molecule type" value="Genomic_DNA"/>
</dbReference>
<dbReference type="InterPro" id="IPR015943">
    <property type="entry name" value="WD40/YVTN_repeat-like_dom_sf"/>
</dbReference>
<dbReference type="GO" id="GO:0030334">
    <property type="term" value="P:regulation of cell migration"/>
    <property type="evidence" value="ECO:0007669"/>
    <property type="project" value="TreeGrafter"/>
</dbReference>
<evidence type="ECO:0000259" key="3">
    <source>
        <dbReference type="PROSITE" id="PS51004"/>
    </source>
</evidence>
<dbReference type="SUPFAM" id="SSF101912">
    <property type="entry name" value="Sema domain"/>
    <property type="match status" value="1"/>
</dbReference>
<dbReference type="GO" id="GO:0002116">
    <property type="term" value="C:semaphorin receptor complex"/>
    <property type="evidence" value="ECO:0007669"/>
    <property type="project" value="TreeGrafter"/>
</dbReference>
<dbReference type="PANTHER" id="PTHR22625">
    <property type="entry name" value="PLEXIN"/>
    <property type="match status" value="1"/>
</dbReference>
<dbReference type="PROSITE" id="PS51004">
    <property type="entry name" value="SEMA"/>
    <property type="match status" value="1"/>
</dbReference>
<proteinExistence type="predicted"/>
<dbReference type="InterPro" id="IPR036352">
    <property type="entry name" value="Semap_dom_sf"/>
</dbReference>
<keyword evidence="5" id="KW-1185">Reference proteome</keyword>
<protein>
    <recommendedName>
        <fullName evidence="3">Sema domain-containing protein</fullName>
    </recommendedName>
</protein>
<dbReference type="FunFam" id="2.130.10.10:FF:000451">
    <property type="entry name" value="Plexin A4, B"/>
    <property type="match status" value="1"/>
</dbReference>
<evidence type="ECO:0000256" key="2">
    <source>
        <dbReference type="SAM" id="MobiDB-lite"/>
    </source>
</evidence>
<dbReference type="Proteomes" id="UP001054837">
    <property type="component" value="Unassembled WGS sequence"/>
</dbReference>
<dbReference type="Gene3D" id="2.130.10.10">
    <property type="entry name" value="YVTN repeat-like/Quinoprotein amine dehydrogenase"/>
    <property type="match status" value="1"/>
</dbReference>
<sequence>MTTVIQTDFVTVMRGKPFRLLQPQFPLSTRRGPNGEALQVEDKGDLCVKSYVLKGYLTRMRTLRWGWRWGSTGVLNEVEWSCPRIIRGVDATHVLAAAMKKRQKRWSMALLLLLAASALSATTPAPDPTPTYPSFEDATVERFNHMTVHDYTERVYIGAVNRIYQLSRDLKQEDVAIMGPMDDSPKCPVTKVCPNEPKRPTDYHNKALVVDYSQSKLIACGSLFQGTCTVHDLNAVSTYETPASESVVANNATASTVAFIAPGPKNLPRTHVLYVGVSYTGNGPYRSDVPAVSSRSLDPSNMFVIAHSGVTTGTKIMLNSMSREIYPITYVYGFSSKGFSYFVTVQKMSTDPPRPFISKLVRVCQRDVQYYSYTEVPLVCRTSPDGIDYNLAQAAYVGRPGSELAKSLGISAQDNVLFAVFAKSKDEADIYNKPSPNSALCVYALSAVHRKFTQNIQHCFNGNGERGLDFINPSQPCYPTQLQINDEFCGMDVNTPLGGSMAVEAAPVLRFSGILLTAVAATSTHDYTVTFLGTSTGHLKKVANSATDVTHRDTPLPKLCEGFESEALKVHTPRKGPPQRTKSTNDHTKASPELLTGQRAEKKREERFNCCDKCADFLFCCNEEMFETMVKTVHLRDRDLLLELENTTSCRWNKEKKKKQLFTFEQ</sequence>
<accession>A0AAV4W9I6</accession>
<comment type="caution">
    <text evidence="1">Lacks conserved residue(s) required for the propagation of feature annotation.</text>
</comment>
<dbReference type="CDD" id="cd11236">
    <property type="entry name" value="Sema_plexin_like"/>
    <property type="match status" value="1"/>
</dbReference>
<gene>
    <name evidence="4" type="ORF">CDAR_14841</name>
</gene>
<dbReference type="GO" id="GO:0017154">
    <property type="term" value="F:semaphorin receptor activity"/>
    <property type="evidence" value="ECO:0007669"/>
    <property type="project" value="InterPro"/>
</dbReference>
<comment type="caution">
    <text evidence="4">The sequence shown here is derived from an EMBL/GenBank/DDBJ whole genome shotgun (WGS) entry which is preliminary data.</text>
</comment>
<dbReference type="InterPro" id="IPR031148">
    <property type="entry name" value="Plexin"/>
</dbReference>
<feature type="region of interest" description="Disordered" evidence="2">
    <location>
        <begin position="570"/>
        <end position="600"/>
    </location>
</feature>
<dbReference type="PANTHER" id="PTHR22625:SF70">
    <property type="entry name" value="PLEXIN A, ISOFORM A"/>
    <property type="match status" value="1"/>
</dbReference>
<evidence type="ECO:0000313" key="4">
    <source>
        <dbReference type="EMBL" id="GIY78554.1"/>
    </source>
</evidence>
<feature type="domain" description="Sema" evidence="3">
    <location>
        <begin position="111"/>
        <end position="607"/>
    </location>
</feature>
<reference evidence="4 5" key="1">
    <citation type="submission" date="2021-06" db="EMBL/GenBank/DDBJ databases">
        <title>Caerostris darwini draft genome.</title>
        <authorList>
            <person name="Kono N."/>
            <person name="Arakawa K."/>
        </authorList>
    </citation>
    <scope>NUCLEOTIDE SEQUENCE [LARGE SCALE GENOMIC DNA]</scope>
</reference>
<dbReference type="AlphaFoldDB" id="A0AAV4W9I6"/>
<organism evidence="4 5">
    <name type="scientific">Caerostris darwini</name>
    <dbReference type="NCBI Taxonomy" id="1538125"/>
    <lineage>
        <taxon>Eukaryota</taxon>
        <taxon>Metazoa</taxon>
        <taxon>Ecdysozoa</taxon>
        <taxon>Arthropoda</taxon>
        <taxon>Chelicerata</taxon>
        <taxon>Arachnida</taxon>
        <taxon>Araneae</taxon>
        <taxon>Araneomorphae</taxon>
        <taxon>Entelegynae</taxon>
        <taxon>Araneoidea</taxon>
        <taxon>Araneidae</taxon>
        <taxon>Caerostris</taxon>
    </lineage>
</organism>
<dbReference type="SMART" id="SM00630">
    <property type="entry name" value="Sema"/>
    <property type="match status" value="1"/>
</dbReference>
<dbReference type="GO" id="GO:0005886">
    <property type="term" value="C:plasma membrane"/>
    <property type="evidence" value="ECO:0007669"/>
    <property type="project" value="TreeGrafter"/>
</dbReference>
<name>A0AAV4W9I6_9ARAC</name>
<dbReference type="Pfam" id="PF01403">
    <property type="entry name" value="Sema"/>
    <property type="match status" value="1"/>
</dbReference>
<dbReference type="InterPro" id="IPR001627">
    <property type="entry name" value="Semap_dom"/>
</dbReference>
<evidence type="ECO:0000256" key="1">
    <source>
        <dbReference type="PROSITE-ProRule" id="PRU00352"/>
    </source>
</evidence>
<evidence type="ECO:0000313" key="5">
    <source>
        <dbReference type="Proteomes" id="UP001054837"/>
    </source>
</evidence>